<organism evidence="6 7">
    <name type="scientific">Frigoriglobus tundricola</name>
    <dbReference type="NCBI Taxonomy" id="2774151"/>
    <lineage>
        <taxon>Bacteria</taxon>
        <taxon>Pseudomonadati</taxon>
        <taxon>Planctomycetota</taxon>
        <taxon>Planctomycetia</taxon>
        <taxon>Gemmatales</taxon>
        <taxon>Gemmataceae</taxon>
        <taxon>Frigoriglobus</taxon>
    </lineage>
</organism>
<feature type="signal peptide" evidence="4">
    <location>
        <begin position="1"/>
        <end position="29"/>
    </location>
</feature>
<dbReference type="EMBL" id="CP053452">
    <property type="protein sequence ID" value="QJW96866.1"/>
    <property type="molecule type" value="Genomic_DNA"/>
</dbReference>
<dbReference type="CDD" id="cd06779">
    <property type="entry name" value="cpPDZ_Deg_HtrA-like"/>
    <property type="match status" value="1"/>
</dbReference>
<dbReference type="RefSeq" id="WP_171472369.1">
    <property type="nucleotide sequence ID" value="NZ_CP053452.2"/>
</dbReference>
<dbReference type="KEGG" id="ftj:FTUN_4426"/>
<keyword evidence="4" id="KW-0732">Signal</keyword>
<dbReference type="SUPFAM" id="SSF110296">
    <property type="entry name" value="Oligoxyloglucan reducing end-specific cellobiohydrolase"/>
    <property type="match status" value="1"/>
</dbReference>
<feature type="compositionally biased region" description="Basic and acidic residues" evidence="3">
    <location>
        <begin position="423"/>
        <end position="457"/>
    </location>
</feature>
<evidence type="ECO:0000256" key="1">
    <source>
        <dbReference type="ARBA" id="ARBA00022737"/>
    </source>
</evidence>
<feature type="compositionally biased region" description="Basic and acidic residues" evidence="3">
    <location>
        <begin position="1185"/>
        <end position="1201"/>
    </location>
</feature>
<dbReference type="SUPFAM" id="SSF50939">
    <property type="entry name" value="Sialidases"/>
    <property type="match status" value="1"/>
</dbReference>
<protein>
    <submittedName>
        <fullName evidence="6">Beta-propeller-type glycoside hydrolase</fullName>
    </submittedName>
</protein>
<dbReference type="InterPro" id="IPR036278">
    <property type="entry name" value="Sialidase_sf"/>
</dbReference>
<dbReference type="SUPFAM" id="SSF50156">
    <property type="entry name" value="PDZ domain-like"/>
    <property type="match status" value="2"/>
</dbReference>
<dbReference type="PANTHER" id="PTHR43739">
    <property type="entry name" value="XYLOGLUCANASE (EUROFUNG)"/>
    <property type="match status" value="1"/>
</dbReference>
<dbReference type="CDD" id="cd15482">
    <property type="entry name" value="Sialidase_non-viral"/>
    <property type="match status" value="2"/>
</dbReference>
<evidence type="ECO:0000256" key="2">
    <source>
        <dbReference type="SAM" id="Coils"/>
    </source>
</evidence>
<feature type="region of interest" description="Disordered" evidence="3">
    <location>
        <begin position="1165"/>
        <end position="1211"/>
    </location>
</feature>
<dbReference type="InterPro" id="IPR036034">
    <property type="entry name" value="PDZ_sf"/>
</dbReference>
<dbReference type="AlphaFoldDB" id="A0A6M5YTW3"/>
<feature type="domain" description="PDZ" evidence="5">
    <location>
        <begin position="336"/>
        <end position="421"/>
    </location>
</feature>
<dbReference type="InterPro" id="IPR015943">
    <property type="entry name" value="WD40/YVTN_repeat-like_dom_sf"/>
</dbReference>
<dbReference type="InterPro" id="IPR031778">
    <property type="entry name" value="Sortilin_N"/>
</dbReference>
<dbReference type="Proteomes" id="UP000503447">
    <property type="component" value="Chromosome"/>
</dbReference>
<dbReference type="InterPro" id="IPR052025">
    <property type="entry name" value="Xyloglucanase_GH74"/>
</dbReference>
<evidence type="ECO:0000313" key="6">
    <source>
        <dbReference type="EMBL" id="QJW96866.1"/>
    </source>
</evidence>
<dbReference type="GO" id="GO:0010411">
    <property type="term" value="P:xyloglucan metabolic process"/>
    <property type="evidence" value="ECO:0007669"/>
    <property type="project" value="TreeGrafter"/>
</dbReference>
<feature type="chain" id="PRO_5026877641" evidence="4">
    <location>
        <begin position="30"/>
        <end position="1211"/>
    </location>
</feature>
<dbReference type="PROSITE" id="PS50106">
    <property type="entry name" value="PDZ"/>
    <property type="match status" value="1"/>
</dbReference>
<keyword evidence="2" id="KW-0175">Coiled coil</keyword>
<dbReference type="InterPro" id="IPR001478">
    <property type="entry name" value="PDZ"/>
</dbReference>
<dbReference type="Pfam" id="PF15902">
    <property type="entry name" value="Sortilin-Vps10"/>
    <property type="match status" value="2"/>
</dbReference>
<dbReference type="Gene3D" id="2.30.42.10">
    <property type="match status" value="2"/>
</dbReference>
<name>A0A6M5YTW3_9BACT</name>
<keyword evidence="6" id="KW-0378">Hydrolase</keyword>
<keyword evidence="7" id="KW-1185">Reference proteome</keyword>
<proteinExistence type="predicted"/>
<evidence type="ECO:0000259" key="5">
    <source>
        <dbReference type="PROSITE" id="PS50106"/>
    </source>
</evidence>
<accession>A0A6M5YTW3</accession>
<dbReference type="Gene3D" id="2.130.10.10">
    <property type="entry name" value="YVTN repeat-like/Quinoprotein amine dehydrogenase"/>
    <property type="match status" value="4"/>
</dbReference>
<dbReference type="SMART" id="SM00228">
    <property type="entry name" value="PDZ"/>
    <property type="match status" value="2"/>
</dbReference>
<keyword evidence="1" id="KW-0677">Repeat</keyword>
<sequence>MKPALFFGRRPAFALLAGLIFVLPGVARSGEDDDLKKEIADVEKQILDLKKKLDDLRKGKSEPAALNTVPESAIAQMTWRCIGPANMGGRITALAVVESDPTTYYVATASGGLLKTTNNGTTFSFVFEKEATVSIGDVAVAPSDPNVVYVGTGENNPRNSASYGDGVYKSTDAGKTWKNVGLKKSFSIGKIVVHPKDPNTVYVAALGRLWGPSEERGVFKTADGGATWEKVLYVDDKTGAIELRMDPFDANVVLAGLWERRRDEYDGFFGSNWPGPDQYGPVVAHGPGGGLFKTADAGKTWKKLTGEKAAAGLPTVKTGRIGLDYSRKTKGLVYAIIDTEDIGKGRPALTVYLGVSGENAKDGGKLTAILDDGPAAKAGLKSGDLITAVDGKKVTSYDDVLDIMVTKRPDDVVKLTVIRTKEKKPADKKDVKKEKEDDKKADKKDVKKEEKEEKETLTIEMKLAPRPAEPPPKGKGGQQALAPGGIVLSATGVDEPVKVAEVPKGGAAEKAGVKAGMTVIGVEGKEVNTFREFRTELRVSPKLDNPRKAGDKVKITFKDGDKKAFDAVLPLEMAEVRNPAGKAPTPSATRPFLNPGPVGGQQANVQNNQGKDGFQTGGVYMSKDNGDTWTRVNSVNPRPFYFSNVRVDPTDDNLIYALGDTVLWKSTNGGKQFSSAQAGTVHPDYHALWIDPKDGRHLILGCDGGFYSTYDRGANWDHLNVLALGQFYHVAVDTRKPYRVYGGLQDNGSWGGPSRTLRGSGPSNEDWVYIRGGDGFVCRVDPNDPDWVYSESQNGFMGRQNLKTGEQGGIRPRQVKEGEELRFNWNTPFILSSHNSHIFYCGAQYVFRSVARGDSLKPISPELTRTKQGSMSALAESPKNADVLWAGTDDGALWVTKDGGANWQNVSENLKKAGAPGPRCVASIEPGHKHEGRCYVCLDGHRSDDDKPYLFVTEDHGQTWKSVTGNLPAFGSTRVLREDITTSEVLYCGTEFGIWASVNRGETWAKISNNLPTVAVHEVAQPTTAAEIVIATHGRSVWVVDVASLRQMTAEALKAPATLFVPATITRWQYAPGGFPYSRDVRKFYGTNPPAGGAIDYLLTAPAKEVSVKVLDVNGKAVREFRSPPATVGFHRLQWAPPKAGGYRVVLTVDGKEFAQMATVENDPNAPANAVITDGPLPVAGEEGAQDKKEDEGMDAAETKEVAPFIPAAKD</sequence>
<dbReference type="PANTHER" id="PTHR43739:SF5">
    <property type="entry name" value="EXO-ALPHA-SIALIDASE"/>
    <property type="match status" value="1"/>
</dbReference>
<dbReference type="GO" id="GO:0016787">
    <property type="term" value="F:hydrolase activity"/>
    <property type="evidence" value="ECO:0007669"/>
    <property type="project" value="UniProtKB-KW"/>
</dbReference>
<reference evidence="7" key="1">
    <citation type="submission" date="2020-05" db="EMBL/GenBank/DDBJ databases">
        <title>Frigoriglobus tundricola gen. nov., sp. nov., a psychrotolerant cellulolytic planctomycete of the family Gemmataceae with two divergent copies of 16S rRNA gene.</title>
        <authorList>
            <person name="Kulichevskaya I.S."/>
            <person name="Ivanova A.A."/>
            <person name="Naumoff D.G."/>
            <person name="Beletsky A.V."/>
            <person name="Rijpstra W.I.C."/>
            <person name="Sinninghe Damste J.S."/>
            <person name="Mardanov A.V."/>
            <person name="Ravin N.V."/>
            <person name="Dedysh S.N."/>
        </authorList>
    </citation>
    <scope>NUCLEOTIDE SEQUENCE [LARGE SCALE GENOMIC DNA]</scope>
    <source>
        <strain evidence="7">PL17</strain>
    </source>
</reference>
<dbReference type="Pfam" id="PF13180">
    <property type="entry name" value="PDZ_2"/>
    <property type="match status" value="1"/>
</dbReference>
<feature type="coiled-coil region" evidence="2">
    <location>
        <begin position="32"/>
        <end position="59"/>
    </location>
</feature>
<evidence type="ECO:0000256" key="3">
    <source>
        <dbReference type="SAM" id="MobiDB-lite"/>
    </source>
</evidence>
<gene>
    <name evidence="6" type="ORF">FTUN_4426</name>
</gene>
<evidence type="ECO:0000256" key="4">
    <source>
        <dbReference type="SAM" id="SignalP"/>
    </source>
</evidence>
<feature type="region of interest" description="Disordered" evidence="3">
    <location>
        <begin position="423"/>
        <end position="481"/>
    </location>
</feature>
<evidence type="ECO:0000313" key="7">
    <source>
        <dbReference type="Proteomes" id="UP000503447"/>
    </source>
</evidence>